<dbReference type="AlphaFoldDB" id="A0A8S1C5F0"/>
<dbReference type="EC" id="2.7.7.18" evidence="12"/>
<name>A0A8S1C5F0_9INSE</name>
<evidence type="ECO:0000256" key="9">
    <source>
        <dbReference type="ARBA" id="ARBA00023027"/>
    </source>
</evidence>
<evidence type="ECO:0000313" key="14">
    <source>
        <dbReference type="EMBL" id="CAB3363361.1"/>
    </source>
</evidence>
<evidence type="ECO:0000313" key="15">
    <source>
        <dbReference type="Proteomes" id="UP000494165"/>
    </source>
</evidence>
<dbReference type="Proteomes" id="UP000494165">
    <property type="component" value="Unassembled WGS sequence"/>
</dbReference>
<comment type="catalytic activity">
    <reaction evidence="12">
        <text>beta-nicotinamide D-ribonucleotide + ATP + H(+) = diphosphate + NAD(+)</text>
        <dbReference type="Rhea" id="RHEA:21360"/>
        <dbReference type="ChEBI" id="CHEBI:14649"/>
        <dbReference type="ChEBI" id="CHEBI:15378"/>
        <dbReference type="ChEBI" id="CHEBI:30616"/>
        <dbReference type="ChEBI" id="CHEBI:33019"/>
        <dbReference type="ChEBI" id="CHEBI:57540"/>
        <dbReference type="EC" id="2.7.7.1"/>
    </reaction>
</comment>
<dbReference type="SUPFAM" id="SSF52374">
    <property type="entry name" value="Nucleotidylyl transferase"/>
    <property type="match status" value="1"/>
</dbReference>
<comment type="caution">
    <text evidence="14">The sequence shown here is derived from an EMBL/GenBank/DDBJ whole genome shotgun (WGS) entry which is preliminary data.</text>
</comment>
<sequence length="354" mass="39521">MTTAKVLLLACGSFNPPTLMHFRMFEVARDTLRRQGYQVVGGVVSPVHDGYGKEGLAKSEDRLEMLRLCAGDSDWIRVSDWECQQQEWQLTLKVLQHHQNCLNAIPSCNINSNASPVKNGPKKQRIADSEFPQWLSTTAVTAALEGEVKVKLLCGADMFHTFIKPGLWRQEHVEEILGHFGVVVLHRDGCDPNDLIYENDLINKYQSNIVVAKEWVSNNVSSTKVRRAARRGDSVKYLVHDKIINLVTQLYSGNKYKYTGMFPTPSPNDVLMESTSPTTNMINELNAQRSLVVTAPRRPPNLLIEKGAFPGQAIKVTEEKGVVATGDEAPHETKVQIQITKDGIKVISDKETTV</sequence>
<evidence type="ECO:0000256" key="1">
    <source>
        <dbReference type="ARBA" id="ARBA00001946"/>
    </source>
</evidence>
<comment type="subunit">
    <text evidence="3">Homotetramer.</text>
</comment>
<keyword evidence="10" id="KW-0496">Mitochondrion</keyword>
<dbReference type="Pfam" id="PF01467">
    <property type="entry name" value="CTP_transf_like"/>
    <property type="match status" value="1"/>
</dbReference>
<organism evidence="14 15">
    <name type="scientific">Cloeon dipterum</name>
    <dbReference type="NCBI Taxonomy" id="197152"/>
    <lineage>
        <taxon>Eukaryota</taxon>
        <taxon>Metazoa</taxon>
        <taxon>Ecdysozoa</taxon>
        <taxon>Arthropoda</taxon>
        <taxon>Hexapoda</taxon>
        <taxon>Insecta</taxon>
        <taxon>Pterygota</taxon>
        <taxon>Palaeoptera</taxon>
        <taxon>Ephemeroptera</taxon>
        <taxon>Pisciforma</taxon>
        <taxon>Baetidae</taxon>
        <taxon>Cloeon</taxon>
    </lineage>
</organism>
<dbReference type="PANTHER" id="PTHR12039:SF0">
    <property type="entry name" value="NICOTINAMIDE-NUCLEOTIDE ADENYLYLTRANSFERASE"/>
    <property type="match status" value="1"/>
</dbReference>
<comment type="similarity">
    <text evidence="12">Belongs to the eukaryotic NMN adenylyltransferase family.</text>
</comment>
<dbReference type="GO" id="GO:0009435">
    <property type="term" value="P:NAD+ biosynthetic process"/>
    <property type="evidence" value="ECO:0007669"/>
    <property type="project" value="InterPro"/>
</dbReference>
<dbReference type="OrthoDB" id="422187at2759"/>
<evidence type="ECO:0000256" key="5">
    <source>
        <dbReference type="ARBA" id="ARBA00022679"/>
    </source>
</evidence>
<keyword evidence="6 12" id="KW-0548">Nucleotidyltransferase</keyword>
<evidence type="ECO:0000256" key="8">
    <source>
        <dbReference type="ARBA" id="ARBA00022840"/>
    </source>
</evidence>
<dbReference type="Gene3D" id="3.40.50.620">
    <property type="entry name" value="HUPs"/>
    <property type="match status" value="1"/>
</dbReference>
<dbReference type="PANTHER" id="PTHR12039">
    <property type="entry name" value="NICOTINAMIDE MONONUCLEOTIDE ADENYLYLTRANSFERASE"/>
    <property type="match status" value="1"/>
</dbReference>
<dbReference type="InterPro" id="IPR004821">
    <property type="entry name" value="Cyt_trans-like"/>
</dbReference>
<evidence type="ECO:0000256" key="12">
    <source>
        <dbReference type="RuleBase" id="RU362021"/>
    </source>
</evidence>
<comment type="function">
    <text evidence="11">Catalyzes the formation of NAD(+) from nicotinamide mononucleotide (NMN) and ATP. Can also use the deamidated form; nicotinic acid mononucleotide (NaMN) as substrate with the same efficiency. Can use triazofurin monophosphate (TrMP) as substrate. Can also use GTP and ITP as nucleotide donors. Also catalyzes the reverse reaction, i.e. the pyrophosphorolytic cleavage of NAD(+). For the pyrophosphorolytic activity, can use NAD(+), NADH, NaAD, nicotinic acid adenine dinucleotide phosphate (NHD), nicotinamide guanine dinucleotide (NGD) as substrates. Fails to cleave phosphorylated dinucleotides NADP(+), NADPH and NaADP(+). Protects against axonal degeneration following injury. May be involved in the maintenance of axonal integrity. Also functions as a stress-response chaperone protein that prevents toxic aggregation of proteins; this function may be independent of its NAD(+) synthesis activity.</text>
</comment>
<evidence type="ECO:0000259" key="13">
    <source>
        <dbReference type="Pfam" id="PF01467"/>
    </source>
</evidence>
<dbReference type="GO" id="GO:0005759">
    <property type="term" value="C:mitochondrial matrix"/>
    <property type="evidence" value="ECO:0007669"/>
    <property type="project" value="UniProtKB-ARBA"/>
</dbReference>
<evidence type="ECO:0000256" key="7">
    <source>
        <dbReference type="ARBA" id="ARBA00022741"/>
    </source>
</evidence>
<dbReference type="InterPro" id="IPR005248">
    <property type="entry name" value="NadD/NMNAT"/>
</dbReference>
<dbReference type="GO" id="GO:0004515">
    <property type="term" value="F:nicotinate-nucleotide adenylyltransferase activity"/>
    <property type="evidence" value="ECO:0007669"/>
    <property type="project" value="UniProtKB-EC"/>
</dbReference>
<comment type="catalytic activity">
    <reaction evidence="12">
        <text>nicotinate beta-D-ribonucleotide + ATP + H(+) = deamido-NAD(+) + diphosphate</text>
        <dbReference type="Rhea" id="RHEA:22860"/>
        <dbReference type="ChEBI" id="CHEBI:15378"/>
        <dbReference type="ChEBI" id="CHEBI:30616"/>
        <dbReference type="ChEBI" id="CHEBI:33019"/>
        <dbReference type="ChEBI" id="CHEBI:57502"/>
        <dbReference type="ChEBI" id="CHEBI:58437"/>
        <dbReference type="EC" id="2.7.7.18"/>
    </reaction>
</comment>
<keyword evidence="9 12" id="KW-0520">NAD</keyword>
<dbReference type="NCBIfam" id="TIGR00482">
    <property type="entry name" value="nicotinate (nicotinamide) nucleotide adenylyltransferase"/>
    <property type="match status" value="1"/>
</dbReference>
<dbReference type="GO" id="GO:0005524">
    <property type="term" value="F:ATP binding"/>
    <property type="evidence" value="ECO:0007669"/>
    <property type="project" value="UniProtKB-KW"/>
</dbReference>
<keyword evidence="15" id="KW-1185">Reference proteome</keyword>
<accession>A0A8S1C5F0</accession>
<evidence type="ECO:0000256" key="4">
    <source>
        <dbReference type="ARBA" id="ARBA00022642"/>
    </source>
</evidence>
<dbReference type="GO" id="GO:0000309">
    <property type="term" value="F:nicotinamide-nucleotide adenylyltransferase activity"/>
    <property type="evidence" value="ECO:0007669"/>
    <property type="project" value="UniProtKB-EC"/>
</dbReference>
<feature type="domain" description="Cytidyltransferase-like" evidence="13">
    <location>
        <begin position="9"/>
        <end position="227"/>
    </location>
</feature>
<evidence type="ECO:0000256" key="6">
    <source>
        <dbReference type="ARBA" id="ARBA00022695"/>
    </source>
</evidence>
<evidence type="ECO:0000256" key="2">
    <source>
        <dbReference type="ARBA" id="ARBA00004173"/>
    </source>
</evidence>
<gene>
    <name evidence="14" type="ORF">CLODIP_2_CD02204</name>
</gene>
<dbReference type="EC" id="2.7.7.1" evidence="12"/>
<evidence type="ECO:0000256" key="10">
    <source>
        <dbReference type="ARBA" id="ARBA00023128"/>
    </source>
</evidence>
<dbReference type="EMBL" id="CADEPI010000012">
    <property type="protein sequence ID" value="CAB3363361.1"/>
    <property type="molecule type" value="Genomic_DNA"/>
</dbReference>
<reference evidence="14 15" key="1">
    <citation type="submission" date="2020-04" db="EMBL/GenBank/DDBJ databases">
        <authorList>
            <person name="Alioto T."/>
            <person name="Alioto T."/>
            <person name="Gomez Garrido J."/>
        </authorList>
    </citation>
    <scope>NUCLEOTIDE SEQUENCE [LARGE SCALE GENOMIC DNA]</scope>
</reference>
<proteinExistence type="inferred from homology"/>
<dbReference type="InterPro" id="IPR014729">
    <property type="entry name" value="Rossmann-like_a/b/a_fold"/>
</dbReference>
<dbReference type="FunFam" id="3.40.50.620:FF:000221">
    <property type="entry name" value="Nicotinamide/nicotinic acid mononucleotide adenylyltransferase 3"/>
    <property type="match status" value="1"/>
</dbReference>
<keyword evidence="8 12" id="KW-0067">ATP-binding</keyword>
<keyword evidence="7 12" id="KW-0547">Nucleotide-binding</keyword>
<dbReference type="InterPro" id="IPR051182">
    <property type="entry name" value="Euk_NMN_adenylyltrnsfrase"/>
</dbReference>
<evidence type="ECO:0000256" key="3">
    <source>
        <dbReference type="ARBA" id="ARBA00011881"/>
    </source>
</evidence>
<evidence type="ECO:0000256" key="11">
    <source>
        <dbReference type="ARBA" id="ARBA00093425"/>
    </source>
</evidence>
<comment type="cofactor">
    <cofactor evidence="1">
        <name>Mg(2+)</name>
        <dbReference type="ChEBI" id="CHEBI:18420"/>
    </cofactor>
</comment>
<comment type="pathway">
    <text evidence="12">Cofactor biosynthesis; NAD(+) biosynthesis; NAD(+) from nicotinamide D-ribonucleotide: step 1/1.</text>
</comment>
<comment type="subcellular location">
    <subcellularLocation>
        <location evidence="2">Mitochondrion</location>
    </subcellularLocation>
</comment>
<protein>
    <recommendedName>
        <fullName evidence="12">Nicotinamide-nucleotide adenylyltransferase</fullName>
        <ecNumber evidence="12">2.7.7.1</ecNumber>
        <ecNumber evidence="12">2.7.7.18</ecNumber>
    </recommendedName>
</protein>
<keyword evidence="4 12" id="KW-0662">Pyridine nucleotide biosynthesis</keyword>
<keyword evidence="5 12" id="KW-0808">Transferase</keyword>